<dbReference type="AlphaFoldDB" id="A0A2T3ZJ42"/>
<keyword evidence="4" id="KW-1185">Reference proteome</keyword>
<dbReference type="InterPro" id="IPR002921">
    <property type="entry name" value="Fungal_lipase-type"/>
</dbReference>
<feature type="chain" id="PRO_5015531651" description="BTB domain-containing protein" evidence="1">
    <location>
        <begin position="20"/>
        <end position="410"/>
    </location>
</feature>
<dbReference type="Pfam" id="PF01764">
    <property type="entry name" value="Lipase_3"/>
    <property type="match status" value="1"/>
</dbReference>
<accession>A0A2T3ZJ42</accession>
<dbReference type="SUPFAM" id="SSF53474">
    <property type="entry name" value="alpha/beta-Hydrolases"/>
    <property type="match status" value="1"/>
</dbReference>
<evidence type="ECO:0000259" key="2">
    <source>
        <dbReference type="PROSITE" id="PS50097"/>
    </source>
</evidence>
<gene>
    <name evidence="3" type="ORF">M441DRAFT_53928</name>
</gene>
<dbReference type="InterPro" id="IPR029058">
    <property type="entry name" value="AB_hydrolase_fold"/>
</dbReference>
<dbReference type="PROSITE" id="PS50097">
    <property type="entry name" value="BTB"/>
    <property type="match status" value="1"/>
</dbReference>
<proteinExistence type="predicted"/>
<organism evidence="3 4">
    <name type="scientific">Trichoderma asperellum (strain ATCC 204424 / CBS 433.97 / NBRC 101777)</name>
    <dbReference type="NCBI Taxonomy" id="1042311"/>
    <lineage>
        <taxon>Eukaryota</taxon>
        <taxon>Fungi</taxon>
        <taxon>Dikarya</taxon>
        <taxon>Ascomycota</taxon>
        <taxon>Pezizomycotina</taxon>
        <taxon>Sordariomycetes</taxon>
        <taxon>Hypocreomycetidae</taxon>
        <taxon>Hypocreales</taxon>
        <taxon>Hypocreaceae</taxon>
        <taxon>Trichoderma</taxon>
    </lineage>
</organism>
<evidence type="ECO:0000313" key="4">
    <source>
        <dbReference type="Proteomes" id="UP000240493"/>
    </source>
</evidence>
<dbReference type="EMBL" id="KZ679257">
    <property type="protein sequence ID" value="PTB44829.1"/>
    <property type="molecule type" value="Genomic_DNA"/>
</dbReference>
<dbReference type="OrthoDB" id="202545at2759"/>
<dbReference type="InterPro" id="IPR000210">
    <property type="entry name" value="BTB/POZ_dom"/>
</dbReference>
<sequence>MADLLIASAINIFVAASSTATVDAVLRVTQHSLEALTQSLGGAALIFRGIFTNRENRTTLDFILDNFVALISFLYDLVRPANVIPGQVIGNGAGNTFATEFPPGRQNPYNELDLDRAENRHAVVYQIQRLLMCLANIIRLGRAQNSGNTLDTVEMNVKLQSDFDQSGNPPQPTHVSECEESPHGEKWFFINGIANERVWFEGSCDKICNIFQREVVGIFNRSDSLLWDLVECCGERGAAGPNPLLQQTRSSMAAQDAIKEELERALQDNKLQKVVVIAHSQGCLLLRLALIDLVTQGLLVDNMQQKLRVFTFGNPSIDWRVGRTDLVQNDLLSSFSRVTEHYAHQLDFVARLGIVTHQTDPGSGYENNSVFYSNNGRGHLFGAHYPLGATAYQNGGNSVLLRAVNGGDMD</sequence>
<protein>
    <recommendedName>
        <fullName evidence="2">BTB domain-containing protein</fullName>
    </recommendedName>
</protein>
<dbReference type="Proteomes" id="UP000240493">
    <property type="component" value="Unassembled WGS sequence"/>
</dbReference>
<evidence type="ECO:0000313" key="3">
    <source>
        <dbReference type="EMBL" id="PTB44829.1"/>
    </source>
</evidence>
<dbReference type="Gene3D" id="3.40.50.1820">
    <property type="entry name" value="alpha/beta hydrolase"/>
    <property type="match status" value="1"/>
</dbReference>
<dbReference type="PANTHER" id="PTHR42044">
    <property type="entry name" value="DUF676 DOMAIN-CONTAINING PROTEIN-RELATED"/>
    <property type="match status" value="1"/>
</dbReference>
<reference evidence="3 4" key="1">
    <citation type="submission" date="2016-07" db="EMBL/GenBank/DDBJ databases">
        <title>Multiple horizontal gene transfer events from other fungi enriched the ability of initially mycotrophic Trichoderma (Ascomycota) to feed on dead plant biomass.</title>
        <authorList>
            <consortium name="DOE Joint Genome Institute"/>
            <person name="Aerts A."/>
            <person name="Atanasova L."/>
            <person name="Chenthamara K."/>
            <person name="Zhang J."/>
            <person name="Grujic M."/>
            <person name="Henrissat B."/>
            <person name="Kuo A."/>
            <person name="Salamov A."/>
            <person name="Lipzen A."/>
            <person name="Labutti K."/>
            <person name="Barry K."/>
            <person name="Miao Y."/>
            <person name="Rahimi M.J."/>
            <person name="Shen Q."/>
            <person name="Grigoriev I.V."/>
            <person name="Kubicek C.P."/>
            <person name="Druzhinina I.S."/>
        </authorList>
    </citation>
    <scope>NUCLEOTIDE SEQUENCE [LARGE SCALE GENOMIC DNA]</scope>
    <source>
        <strain evidence="3 4">CBS 433.97</strain>
    </source>
</reference>
<dbReference type="STRING" id="1042311.A0A2T3ZJ42"/>
<feature type="signal peptide" evidence="1">
    <location>
        <begin position="1"/>
        <end position="19"/>
    </location>
</feature>
<keyword evidence="1" id="KW-0732">Signal</keyword>
<dbReference type="GO" id="GO:0006629">
    <property type="term" value="P:lipid metabolic process"/>
    <property type="evidence" value="ECO:0007669"/>
    <property type="project" value="InterPro"/>
</dbReference>
<evidence type="ECO:0000256" key="1">
    <source>
        <dbReference type="SAM" id="SignalP"/>
    </source>
</evidence>
<name>A0A2T3ZJ42_TRIA4</name>
<dbReference type="PANTHER" id="PTHR42044:SF2">
    <property type="entry name" value="DUF676 DOMAIN-CONTAINING PROTEIN"/>
    <property type="match status" value="1"/>
</dbReference>
<feature type="domain" description="BTB" evidence="2">
    <location>
        <begin position="22"/>
        <end position="76"/>
    </location>
</feature>